<organism evidence="1 2">
    <name type="scientific">Mangrovibacter plantisponsor</name>
    <dbReference type="NCBI Taxonomy" id="451513"/>
    <lineage>
        <taxon>Bacteria</taxon>
        <taxon>Pseudomonadati</taxon>
        <taxon>Pseudomonadota</taxon>
        <taxon>Gammaproteobacteria</taxon>
        <taxon>Enterobacterales</taxon>
        <taxon>Enterobacteriaceae</taxon>
        <taxon>Mangrovibacter</taxon>
    </lineage>
</organism>
<dbReference type="AlphaFoldDB" id="A0A317Q5I7"/>
<protein>
    <recommendedName>
        <fullName evidence="3">SsrAB activated protein</fullName>
    </recommendedName>
</protein>
<evidence type="ECO:0000313" key="2">
    <source>
        <dbReference type="Proteomes" id="UP000246744"/>
    </source>
</evidence>
<dbReference type="Proteomes" id="UP000246744">
    <property type="component" value="Unassembled WGS sequence"/>
</dbReference>
<sequence length="474" mass="51559">MICPFCPLFYRLASLSAIYSKNVKIAFETNTVAKTLLRSGFLDDFLALGENGQPVFDSARQIRETLRLRRLQVVADSLAIPQLNDDGDRVDWYASFSGKVTTWSGASDSQRKQALKTLEKYVDNITTLSQRCLQSGNASIQLFGALLAKAVHFPGANHLFLVDDKPVITFWGFLQLNQDMQDDVLQCLRHQEPVVPVVIPEPEPEEPEPLVSQPAISSPDEPLLYSKPKQAAPNVETLNAVYAEDSDTPEEAPVAPAAPAPVIAKKRPVWLLPAAAAVAVAIAAPAVWWGMSQHSAPVQASAVQPVQPVAPKVAIAPLPMTLPVASATVVAPPPPPPPQQEIKPVAPPKNALEMPVTDVRMGTTRFLNGNWRVVVKPLNGLDVPEVMHYQIQKNKGTVRFNPEKNVTCRAEIFSGLLKTGQLMIKPRGSARCSNGSRYPMPEIACEQGENNFAVCSANYSEHPATPVTLIKVSK</sequence>
<proteinExistence type="predicted"/>
<comment type="caution">
    <text evidence="1">The sequence shown here is derived from an EMBL/GenBank/DDBJ whole genome shotgun (WGS) entry which is preliminary data.</text>
</comment>
<dbReference type="EMBL" id="QGTS01000003">
    <property type="protein sequence ID" value="PWW10830.1"/>
    <property type="molecule type" value="Genomic_DNA"/>
</dbReference>
<keyword evidence="2" id="KW-1185">Reference proteome</keyword>
<gene>
    <name evidence="1" type="ORF">DES37_103207</name>
</gene>
<reference evidence="1 2" key="1">
    <citation type="submission" date="2018-05" db="EMBL/GenBank/DDBJ databases">
        <title>Genomic Encyclopedia of Type Strains, Phase IV (KMG-IV): sequencing the most valuable type-strain genomes for metagenomic binning, comparative biology and taxonomic classification.</title>
        <authorList>
            <person name="Goeker M."/>
        </authorList>
    </citation>
    <scope>NUCLEOTIDE SEQUENCE [LARGE SCALE GENOMIC DNA]</scope>
    <source>
        <strain evidence="1 2">DSM 19579</strain>
    </source>
</reference>
<accession>A0A317Q5I7</accession>
<evidence type="ECO:0000313" key="1">
    <source>
        <dbReference type="EMBL" id="PWW10830.1"/>
    </source>
</evidence>
<name>A0A317Q5I7_9ENTR</name>
<evidence type="ECO:0008006" key="3">
    <source>
        <dbReference type="Google" id="ProtNLM"/>
    </source>
</evidence>
<dbReference type="NCBIfam" id="NF040486">
    <property type="entry name" value="SrfA_fam"/>
    <property type="match status" value="1"/>
</dbReference>
<dbReference type="InterPro" id="IPR047774">
    <property type="entry name" value="SrfA-like"/>
</dbReference>